<dbReference type="Proteomes" id="UP000824120">
    <property type="component" value="Chromosome 2"/>
</dbReference>
<keyword evidence="3" id="KW-1185">Reference proteome</keyword>
<evidence type="ECO:0000256" key="1">
    <source>
        <dbReference type="SAM" id="MobiDB-lite"/>
    </source>
</evidence>
<name>A0A9J6ASA4_SOLCO</name>
<evidence type="ECO:0000313" key="3">
    <source>
        <dbReference type="Proteomes" id="UP000824120"/>
    </source>
</evidence>
<comment type="caution">
    <text evidence="2">The sequence shown here is derived from an EMBL/GenBank/DDBJ whole genome shotgun (WGS) entry which is preliminary data.</text>
</comment>
<feature type="compositionally biased region" description="Polar residues" evidence="1">
    <location>
        <begin position="89"/>
        <end position="112"/>
    </location>
</feature>
<feature type="region of interest" description="Disordered" evidence="1">
    <location>
        <begin position="85"/>
        <end position="129"/>
    </location>
</feature>
<gene>
    <name evidence="2" type="ORF">H5410_012478</name>
</gene>
<feature type="compositionally biased region" description="Polar residues" evidence="1">
    <location>
        <begin position="120"/>
        <end position="129"/>
    </location>
</feature>
<evidence type="ECO:0000313" key="2">
    <source>
        <dbReference type="EMBL" id="KAG5627260.1"/>
    </source>
</evidence>
<dbReference type="EMBL" id="JACXVP010000002">
    <property type="protein sequence ID" value="KAG5627260.1"/>
    <property type="molecule type" value="Genomic_DNA"/>
</dbReference>
<reference evidence="2 3" key="1">
    <citation type="submission" date="2020-09" db="EMBL/GenBank/DDBJ databases">
        <title>De no assembly of potato wild relative species, Solanum commersonii.</title>
        <authorList>
            <person name="Cho K."/>
        </authorList>
    </citation>
    <scope>NUCLEOTIDE SEQUENCE [LARGE SCALE GENOMIC DNA]</scope>
    <source>
        <strain evidence="2">LZ3.2</strain>
        <tissue evidence="2">Leaf</tissue>
    </source>
</reference>
<dbReference type="OrthoDB" id="1320191at2759"/>
<protein>
    <submittedName>
        <fullName evidence="2">Uncharacterized protein</fullName>
    </submittedName>
</protein>
<proteinExistence type="predicted"/>
<sequence>MENRLKNIQRKYEQLKNGKSKVKAKLKMYLEKFKEFESRVSLQKQEAAKYRAADVSVIQKMLEDLTAKDDDIVEVNGKAFAVDGHLQERQLSPPTAPSIDSTSYANGNGSAKSTDEGLTRSHSCSCSQS</sequence>
<accession>A0A9J6ASA4</accession>
<organism evidence="2 3">
    <name type="scientific">Solanum commersonii</name>
    <name type="common">Commerson's wild potato</name>
    <name type="synonym">Commerson's nightshade</name>
    <dbReference type="NCBI Taxonomy" id="4109"/>
    <lineage>
        <taxon>Eukaryota</taxon>
        <taxon>Viridiplantae</taxon>
        <taxon>Streptophyta</taxon>
        <taxon>Embryophyta</taxon>
        <taxon>Tracheophyta</taxon>
        <taxon>Spermatophyta</taxon>
        <taxon>Magnoliopsida</taxon>
        <taxon>eudicotyledons</taxon>
        <taxon>Gunneridae</taxon>
        <taxon>Pentapetalae</taxon>
        <taxon>asterids</taxon>
        <taxon>lamiids</taxon>
        <taxon>Solanales</taxon>
        <taxon>Solanaceae</taxon>
        <taxon>Solanoideae</taxon>
        <taxon>Solaneae</taxon>
        <taxon>Solanum</taxon>
    </lineage>
</organism>
<dbReference type="AlphaFoldDB" id="A0A9J6ASA4"/>